<dbReference type="InterPro" id="IPR011989">
    <property type="entry name" value="ARM-like"/>
</dbReference>
<evidence type="ECO:0000259" key="2">
    <source>
        <dbReference type="PROSITE" id="PS50837"/>
    </source>
</evidence>
<accession>A0A450SV56</accession>
<feature type="region of interest" description="Disordered" evidence="1">
    <location>
        <begin position="1080"/>
        <end position="1101"/>
    </location>
</feature>
<dbReference type="Gene3D" id="1.25.10.10">
    <property type="entry name" value="Leucine-rich Repeat Variant"/>
    <property type="match status" value="1"/>
</dbReference>
<sequence>MPPSPTPLDQYHIFLASPGDVNAERRHVRGFFDRFNRDTAPLWNARFQVIDWENYATIGVGRPQALITRQTLEKYRGSLALVIGIMGQRFGSPSGEAESGTEEEFHWAMEYHRQHGFPEIKWFFRKVDNLTLPPDPDKLAEAVKQWKKVLAFRQRMESPPPGAGHPVFYAEYSYTEDPGAAGFAEVFDQDLNRWLADPARDWVKQANAAASATSSASSAPVSSPPASSTPISSTSASAPAPSPPLPEFDAGSYRAAIGRRFGTLGFDMLDTSGASGVNYSGVKLWKVFVPQSVRESREYNPRLLEIPKEQQKRLLAAGELDAEQLPEDEQQAERLRREYFEQPPRPVLEVVNAALDPRTRTEIRPAMKLVLLGDPGAGKSSLVRYLALAWADRTEGDEPESPVPLVVELEAYGRWQRAGPKGFLRYLEEALGWHGWPPGLLARWFREGRAALLLDGLDEVFDPVGRRAVLDDIQRFAGEYPDVPVLVTSRVVGYQPQRLRDAGFRHFMLQDLNTRQIGDFIQRWHTETFDDTEQGAAKRARLEKAIKGSKPIALLAGNPLLLTLMAILNRNQELPRDRADLYEQASRLLLHQWDTERALVEFPGLGDDIGPREKAAILRRVAEHMQASPGGLKGNLLDGKSLEGIIEGYLGEELHLKPAQAAAWAVVEHLRERNFILCFVGADSYAFVHRTFLEYFCAAGFVHRFEKEKSLTVEDLIQLFDEHYRDDGWREVLRLICGQIDERFVGRIVEHLAGRVDWDYWDGRTPLPELPLAIQCLGETRSPAKLVKAGDLLMGCVIRYFSREEIGFFDSLSNDLLSAGKELGPRWPLGEPLSRRALAVGEAMTDKGADVWPEFVAAVEPDRAVIEGFLTSANEELRTGACDALAANWPDGRTRQWLERRAMEDEHELPRRTALGILAEHWPDGDTRRLLKQRAVADEHGFLRSTALGILAKKWPDDATRQLLARRAVADEYGLLRRTALEILAENWPDDATRELLGRRAVEDPDARARGEAFRLLGGLHSKFGRILATKDLDGGWPYLDPLKPIPRAHIEQAAKQAGIAPGAVDAQVASLSEYLGWDVSRGAGEPQPKIKSINPRRKRS</sequence>
<evidence type="ECO:0000313" key="3">
    <source>
        <dbReference type="EMBL" id="VFJ57892.1"/>
    </source>
</evidence>
<dbReference type="AlphaFoldDB" id="A0A450SV56"/>
<dbReference type="SUPFAM" id="SSF52540">
    <property type="entry name" value="P-loop containing nucleoside triphosphate hydrolases"/>
    <property type="match status" value="1"/>
</dbReference>
<proteinExistence type="predicted"/>
<dbReference type="EMBL" id="CAADEZ010000203">
    <property type="protein sequence ID" value="VFJ57892.1"/>
    <property type="molecule type" value="Genomic_DNA"/>
</dbReference>
<reference evidence="3" key="1">
    <citation type="submission" date="2019-02" db="EMBL/GenBank/DDBJ databases">
        <authorList>
            <person name="Gruber-Vodicka R. H."/>
            <person name="Seah K. B. B."/>
        </authorList>
    </citation>
    <scope>NUCLEOTIDE SEQUENCE</scope>
    <source>
        <strain evidence="3">BECK_BZ163</strain>
    </source>
</reference>
<feature type="compositionally biased region" description="Low complexity" evidence="1">
    <location>
        <begin position="213"/>
        <end position="239"/>
    </location>
</feature>
<dbReference type="PROSITE" id="PS50837">
    <property type="entry name" value="NACHT"/>
    <property type="match status" value="1"/>
</dbReference>
<protein>
    <submittedName>
        <fullName evidence="3">NACHT domain-containing protein</fullName>
    </submittedName>
</protein>
<evidence type="ECO:0000256" key="1">
    <source>
        <dbReference type="SAM" id="MobiDB-lite"/>
    </source>
</evidence>
<dbReference type="Pfam" id="PF05729">
    <property type="entry name" value="NACHT"/>
    <property type="match status" value="1"/>
</dbReference>
<name>A0A450SV56_9GAMM</name>
<feature type="region of interest" description="Disordered" evidence="1">
    <location>
        <begin position="213"/>
        <end position="246"/>
    </location>
</feature>
<dbReference type="SUPFAM" id="SSF48371">
    <property type="entry name" value="ARM repeat"/>
    <property type="match status" value="1"/>
</dbReference>
<dbReference type="PANTHER" id="PTHR46844:SF1">
    <property type="entry name" value="SLR5058 PROTEIN"/>
    <property type="match status" value="1"/>
</dbReference>
<dbReference type="Gene3D" id="3.40.50.300">
    <property type="entry name" value="P-loop containing nucleotide triphosphate hydrolases"/>
    <property type="match status" value="1"/>
</dbReference>
<dbReference type="InterPro" id="IPR056507">
    <property type="entry name" value="wHTH-HSP90_Na-assoc"/>
</dbReference>
<dbReference type="InterPro" id="IPR027417">
    <property type="entry name" value="P-loop_NTPase"/>
</dbReference>
<dbReference type="PANTHER" id="PTHR46844">
    <property type="entry name" value="SLR5058 PROTEIN"/>
    <property type="match status" value="1"/>
</dbReference>
<dbReference type="InterPro" id="IPR016024">
    <property type="entry name" value="ARM-type_fold"/>
</dbReference>
<dbReference type="Pfam" id="PF24410">
    <property type="entry name" value="wHTH-HSP90_Na-assoc"/>
    <property type="match status" value="1"/>
</dbReference>
<dbReference type="InterPro" id="IPR007111">
    <property type="entry name" value="NACHT_NTPase"/>
</dbReference>
<feature type="domain" description="NACHT" evidence="2">
    <location>
        <begin position="367"/>
        <end position="490"/>
    </location>
</feature>
<organism evidence="3">
    <name type="scientific">Candidatus Kentrum sp. FM</name>
    <dbReference type="NCBI Taxonomy" id="2126340"/>
    <lineage>
        <taxon>Bacteria</taxon>
        <taxon>Pseudomonadati</taxon>
        <taxon>Pseudomonadota</taxon>
        <taxon>Gammaproteobacteria</taxon>
        <taxon>Candidatus Kentrum</taxon>
    </lineage>
</organism>
<gene>
    <name evidence="3" type="ORF">BECKFM1743A_GA0114220_102032</name>
</gene>